<reference evidence="2" key="1">
    <citation type="journal article" date="2022" name="Int. J. Mol. Sci.">
        <title>Draft Genome of Tanacetum Coccineum: Genomic Comparison of Closely Related Tanacetum-Family Plants.</title>
        <authorList>
            <person name="Yamashiro T."/>
            <person name="Shiraishi A."/>
            <person name="Nakayama K."/>
            <person name="Satake H."/>
        </authorList>
    </citation>
    <scope>NUCLEOTIDE SEQUENCE</scope>
</reference>
<accession>A0ABQ4XK15</accession>
<feature type="compositionally biased region" description="Basic and acidic residues" evidence="1">
    <location>
        <begin position="89"/>
        <end position="113"/>
    </location>
</feature>
<name>A0ABQ4XK15_9ASTR</name>
<evidence type="ECO:0000256" key="1">
    <source>
        <dbReference type="SAM" id="MobiDB-lite"/>
    </source>
</evidence>
<dbReference type="Proteomes" id="UP001151760">
    <property type="component" value="Unassembled WGS sequence"/>
</dbReference>
<keyword evidence="3" id="KW-1185">Reference proteome</keyword>
<evidence type="ECO:0000313" key="3">
    <source>
        <dbReference type="Proteomes" id="UP001151760"/>
    </source>
</evidence>
<organism evidence="2 3">
    <name type="scientific">Tanacetum coccineum</name>
    <dbReference type="NCBI Taxonomy" id="301880"/>
    <lineage>
        <taxon>Eukaryota</taxon>
        <taxon>Viridiplantae</taxon>
        <taxon>Streptophyta</taxon>
        <taxon>Embryophyta</taxon>
        <taxon>Tracheophyta</taxon>
        <taxon>Spermatophyta</taxon>
        <taxon>Magnoliopsida</taxon>
        <taxon>eudicotyledons</taxon>
        <taxon>Gunneridae</taxon>
        <taxon>Pentapetalae</taxon>
        <taxon>asterids</taxon>
        <taxon>campanulids</taxon>
        <taxon>Asterales</taxon>
        <taxon>Asteraceae</taxon>
        <taxon>Asteroideae</taxon>
        <taxon>Anthemideae</taxon>
        <taxon>Anthemidinae</taxon>
        <taxon>Tanacetum</taxon>
    </lineage>
</organism>
<sequence length="175" mass="20081">MAVWVSLLKDYQWVYKCCKARISYVQVLELRRRGSEKTKTKGSTNTMSNVMIRSPLKIWSRIERTADRRGETAPTPSMDKPITSPEGMTADRRGETALHRPSDKTESPSRGDDSYTFSPLPRVPLSYQASACSLSTLHFLKLLENKLESMKILENKLESLKLLEYKLMSDEIFEE</sequence>
<proteinExistence type="predicted"/>
<feature type="region of interest" description="Disordered" evidence="1">
    <location>
        <begin position="65"/>
        <end position="117"/>
    </location>
</feature>
<reference evidence="2" key="2">
    <citation type="submission" date="2022-01" db="EMBL/GenBank/DDBJ databases">
        <authorList>
            <person name="Yamashiro T."/>
            <person name="Shiraishi A."/>
            <person name="Satake H."/>
            <person name="Nakayama K."/>
        </authorList>
    </citation>
    <scope>NUCLEOTIDE SEQUENCE</scope>
</reference>
<protein>
    <submittedName>
        <fullName evidence="2">Uncharacterized protein</fullName>
    </submittedName>
</protein>
<comment type="caution">
    <text evidence="2">The sequence shown here is derived from an EMBL/GenBank/DDBJ whole genome shotgun (WGS) entry which is preliminary data.</text>
</comment>
<evidence type="ECO:0000313" key="2">
    <source>
        <dbReference type="EMBL" id="GJS65206.1"/>
    </source>
</evidence>
<gene>
    <name evidence="2" type="ORF">Tco_0679770</name>
</gene>
<dbReference type="EMBL" id="BQNB010009561">
    <property type="protein sequence ID" value="GJS65206.1"/>
    <property type="molecule type" value="Genomic_DNA"/>
</dbReference>